<sequence>MVELVSVRLAAEWTTDPLWVSKGDDPIPANYSAQRLRSDFGVPAELASAIDAWDAEFQSVYNRDDPAESGFTDESVADAWDERGQRLAEALAGALGVRVEFHTAAGDRVFGG</sequence>
<reference evidence="2" key="1">
    <citation type="journal article" date="2019" name="Int. J. Syst. Evol. Microbiol.">
        <title>The Global Catalogue of Microorganisms (GCM) 10K type strain sequencing project: providing services to taxonomists for standard genome sequencing and annotation.</title>
        <authorList>
            <consortium name="The Broad Institute Genomics Platform"/>
            <consortium name="The Broad Institute Genome Sequencing Center for Infectious Disease"/>
            <person name="Wu L."/>
            <person name="Ma J."/>
        </authorList>
    </citation>
    <scope>NUCLEOTIDE SEQUENCE [LARGE SCALE GENOMIC DNA]</scope>
    <source>
        <strain evidence="2">KCTC 12848</strain>
    </source>
</reference>
<evidence type="ECO:0000313" key="2">
    <source>
        <dbReference type="Proteomes" id="UP001595833"/>
    </source>
</evidence>
<organism evidence="1 2">
    <name type="scientific">Saccharothrix xinjiangensis</name>
    <dbReference type="NCBI Taxonomy" id="204798"/>
    <lineage>
        <taxon>Bacteria</taxon>
        <taxon>Bacillati</taxon>
        <taxon>Actinomycetota</taxon>
        <taxon>Actinomycetes</taxon>
        <taxon>Pseudonocardiales</taxon>
        <taxon>Pseudonocardiaceae</taxon>
        <taxon>Saccharothrix</taxon>
    </lineage>
</organism>
<protein>
    <submittedName>
        <fullName evidence="1">Uncharacterized protein</fullName>
    </submittedName>
</protein>
<keyword evidence="2" id="KW-1185">Reference proteome</keyword>
<comment type="caution">
    <text evidence="1">The sequence shown here is derived from an EMBL/GenBank/DDBJ whole genome shotgun (WGS) entry which is preliminary data.</text>
</comment>
<dbReference type="RefSeq" id="WP_344038908.1">
    <property type="nucleotide sequence ID" value="NZ_BAAAKE010000013.1"/>
</dbReference>
<dbReference type="Proteomes" id="UP001595833">
    <property type="component" value="Unassembled WGS sequence"/>
</dbReference>
<name>A0ABV9Y7A1_9PSEU</name>
<evidence type="ECO:0000313" key="1">
    <source>
        <dbReference type="EMBL" id="MFC5058560.1"/>
    </source>
</evidence>
<accession>A0ABV9Y7A1</accession>
<gene>
    <name evidence="1" type="ORF">ACFPFM_33020</name>
</gene>
<proteinExistence type="predicted"/>
<dbReference type="EMBL" id="JBHSJB010000033">
    <property type="protein sequence ID" value="MFC5058560.1"/>
    <property type="molecule type" value="Genomic_DNA"/>
</dbReference>